<accession>A0A9J7BUH1</accession>
<sequence length="160" mass="16705">MRKQLHSCRVALVIAFVLMGSTLTQAKSKYICDEPQPADLCTAANTCGSASESCKIDIRRSGGGASVKPGVPNAKSNQFFCVKAGTEVVWMTSSKNTGFSVYFGTDSPFTPDDPIVGGGSKPVTVKAQTPGCYKYDAGAFYSGAVFGMSGGSKPELVILP</sequence>
<keyword evidence="3" id="KW-1185">Reference proteome</keyword>
<dbReference type="Proteomes" id="UP001059380">
    <property type="component" value="Chromosome"/>
</dbReference>
<reference evidence="2" key="1">
    <citation type="submission" date="2021-04" db="EMBL/GenBank/DDBJ databases">
        <title>Phylogenetic analysis of Acidobacteriaceae.</title>
        <authorList>
            <person name="Qiu L."/>
            <person name="Zhang Q."/>
        </authorList>
    </citation>
    <scope>NUCLEOTIDE SEQUENCE</scope>
    <source>
        <strain evidence="2">DSM 25168</strain>
    </source>
</reference>
<evidence type="ECO:0000313" key="2">
    <source>
        <dbReference type="EMBL" id="UWZ86524.1"/>
    </source>
</evidence>
<name>A0A9J7BUH1_9BACT</name>
<proteinExistence type="predicted"/>
<evidence type="ECO:0000313" key="3">
    <source>
        <dbReference type="Proteomes" id="UP001059380"/>
    </source>
</evidence>
<organism evidence="2 3">
    <name type="scientific">Occallatibacter riparius</name>
    <dbReference type="NCBI Taxonomy" id="1002689"/>
    <lineage>
        <taxon>Bacteria</taxon>
        <taxon>Pseudomonadati</taxon>
        <taxon>Acidobacteriota</taxon>
        <taxon>Terriglobia</taxon>
        <taxon>Terriglobales</taxon>
        <taxon>Acidobacteriaceae</taxon>
        <taxon>Occallatibacter</taxon>
    </lineage>
</organism>
<gene>
    <name evidence="2" type="ORF">MOP44_11390</name>
</gene>
<dbReference type="AlphaFoldDB" id="A0A9J7BUH1"/>
<dbReference type="RefSeq" id="WP_260796162.1">
    <property type="nucleotide sequence ID" value="NZ_CP093313.1"/>
</dbReference>
<dbReference type="EMBL" id="CP093313">
    <property type="protein sequence ID" value="UWZ86524.1"/>
    <property type="molecule type" value="Genomic_DNA"/>
</dbReference>
<feature type="signal peptide" evidence="1">
    <location>
        <begin position="1"/>
        <end position="26"/>
    </location>
</feature>
<evidence type="ECO:0000256" key="1">
    <source>
        <dbReference type="SAM" id="SignalP"/>
    </source>
</evidence>
<protein>
    <submittedName>
        <fullName evidence="2">Uncharacterized protein</fullName>
    </submittedName>
</protein>
<dbReference type="KEGG" id="orp:MOP44_11390"/>
<keyword evidence="1" id="KW-0732">Signal</keyword>
<feature type="chain" id="PRO_5039940894" evidence="1">
    <location>
        <begin position="27"/>
        <end position="160"/>
    </location>
</feature>